<keyword evidence="1" id="KW-0677">Repeat</keyword>
<feature type="repeat" description="PPR" evidence="2">
    <location>
        <begin position="290"/>
        <end position="324"/>
    </location>
</feature>
<dbReference type="PROSITE" id="PS51375">
    <property type="entry name" value="PPR"/>
    <property type="match status" value="2"/>
</dbReference>
<comment type="caution">
    <text evidence="3">The sequence shown here is derived from an EMBL/GenBank/DDBJ whole genome shotgun (WGS) entry which is preliminary data.</text>
</comment>
<dbReference type="Pfam" id="PF13041">
    <property type="entry name" value="PPR_2"/>
    <property type="match status" value="1"/>
</dbReference>
<evidence type="ECO:0000256" key="2">
    <source>
        <dbReference type="PROSITE-ProRule" id="PRU00708"/>
    </source>
</evidence>
<dbReference type="NCBIfam" id="TIGR00756">
    <property type="entry name" value="PPR"/>
    <property type="match status" value="2"/>
</dbReference>
<reference evidence="3 4" key="1">
    <citation type="submission" date="2020-08" db="EMBL/GenBank/DDBJ databases">
        <title>Plant Genome Project.</title>
        <authorList>
            <person name="Zhang R.-G."/>
        </authorList>
    </citation>
    <scope>NUCLEOTIDE SEQUENCE [LARGE SCALE GENOMIC DNA]</scope>
    <source>
        <tissue evidence="3">Rhizome</tissue>
    </source>
</reference>
<dbReference type="EMBL" id="JACMSC010000002">
    <property type="protein sequence ID" value="KAG6531832.1"/>
    <property type="molecule type" value="Genomic_DNA"/>
</dbReference>
<dbReference type="GO" id="GO:0009451">
    <property type="term" value="P:RNA modification"/>
    <property type="evidence" value="ECO:0007669"/>
    <property type="project" value="InterPro"/>
</dbReference>
<protein>
    <recommendedName>
        <fullName evidence="5">Pentatricopeptide repeat-containing protein</fullName>
    </recommendedName>
</protein>
<dbReference type="Pfam" id="PF01535">
    <property type="entry name" value="PPR"/>
    <property type="match status" value="4"/>
</dbReference>
<dbReference type="Pfam" id="PF20431">
    <property type="entry name" value="E_motif"/>
    <property type="match status" value="1"/>
</dbReference>
<accession>A0A8J5HNQ6</accession>
<dbReference type="GO" id="GO:0003723">
    <property type="term" value="F:RNA binding"/>
    <property type="evidence" value="ECO:0007669"/>
    <property type="project" value="InterPro"/>
</dbReference>
<feature type="repeat" description="PPR" evidence="2">
    <location>
        <begin position="189"/>
        <end position="223"/>
    </location>
</feature>
<dbReference type="AlphaFoldDB" id="A0A8J5HNQ6"/>
<gene>
    <name evidence="3" type="ORF">ZIOFF_005659</name>
</gene>
<keyword evidence="4" id="KW-1185">Reference proteome</keyword>
<evidence type="ECO:0008006" key="5">
    <source>
        <dbReference type="Google" id="ProtNLM"/>
    </source>
</evidence>
<dbReference type="InterPro" id="IPR011990">
    <property type="entry name" value="TPR-like_helical_dom_sf"/>
</dbReference>
<evidence type="ECO:0000256" key="1">
    <source>
        <dbReference type="ARBA" id="ARBA00022737"/>
    </source>
</evidence>
<dbReference type="PANTHER" id="PTHR47926">
    <property type="entry name" value="PENTATRICOPEPTIDE REPEAT-CONTAINING PROTEIN"/>
    <property type="match status" value="1"/>
</dbReference>
<organism evidence="3 4">
    <name type="scientific">Zingiber officinale</name>
    <name type="common">Ginger</name>
    <name type="synonym">Amomum zingiber</name>
    <dbReference type="NCBI Taxonomy" id="94328"/>
    <lineage>
        <taxon>Eukaryota</taxon>
        <taxon>Viridiplantae</taxon>
        <taxon>Streptophyta</taxon>
        <taxon>Embryophyta</taxon>
        <taxon>Tracheophyta</taxon>
        <taxon>Spermatophyta</taxon>
        <taxon>Magnoliopsida</taxon>
        <taxon>Liliopsida</taxon>
        <taxon>Zingiberales</taxon>
        <taxon>Zingiberaceae</taxon>
        <taxon>Zingiber</taxon>
    </lineage>
</organism>
<dbReference type="InterPro" id="IPR002885">
    <property type="entry name" value="PPR_rpt"/>
</dbReference>
<dbReference type="Proteomes" id="UP000734854">
    <property type="component" value="Unassembled WGS sequence"/>
</dbReference>
<name>A0A8J5HNQ6_ZINOF</name>
<dbReference type="InterPro" id="IPR046848">
    <property type="entry name" value="E_motif"/>
</dbReference>
<evidence type="ECO:0000313" key="4">
    <source>
        <dbReference type="Proteomes" id="UP000734854"/>
    </source>
</evidence>
<proteinExistence type="predicted"/>
<sequence>MSSLLPPLKLPPSAALGESLPPAAHRILHAISTCTSPAQLPLIQSQILVHRLHPNTTVASAFINVCLTLRRLSPALSLFSLLHRPHVFLCNTLLRALLLLPSSSPSLPPLFLLSHMLRSSVPPNRYTFPVVLKSLPRGDLPRGRMLHALSLRFGLASDLHVRNSLLHLYATAADIPSSEQLFDEIPAPDVVAWTTLITGYAGRHRPGDALLAFERMHFAGVAPNRVTMVSALVACAAHGALDVGVWIHDYIRNRGWKLDVVLGTSLVDMYSKCGRIDAGLEVFWSMAERNAYTWNSVIMGLALAKCGREALQWLSRMESEGVRPDGVTLIAVLCACSHSGLVEAAWQLFDAMVAGKYGFRPGIRHYGCMVDLLGRAGLLGEAVRFIEAMPFAPNVVIWGSLLHGSRAHGELSFSELAARKLVELEPTNIAHYVVLSNLYVEMGRWLEAEEVRRFVKESGLRKDPGWSLAEPTTGVEECVALRATMTKLSNRDSNEYDVMVVREEGSDDRAVAMAMPRRYSMLIRRRLQIVVSFDFDHPITDRICCHHKRLKKKKSSCDQFDKVRIWIYKWGSVHDFHGFHMARNEFGFDFFHVVEAVRFLRNTCLIKCLNEKLFRGLNGVLSPVEL</sequence>
<evidence type="ECO:0000313" key="3">
    <source>
        <dbReference type="EMBL" id="KAG6531832.1"/>
    </source>
</evidence>
<dbReference type="FunFam" id="1.25.40.10:FF:001204">
    <property type="entry name" value="Pentatricopeptide (PPR) repeat protein-like"/>
    <property type="match status" value="1"/>
</dbReference>
<dbReference type="InterPro" id="IPR046960">
    <property type="entry name" value="PPR_At4g14850-like_plant"/>
</dbReference>
<dbReference type="Gene3D" id="1.25.40.10">
    <property type="entry name" value="Tetratricopeptide repeat domain"/>
    <property type="match status" value="2"/>
</dbReference>
<dbReference type="PANTHER" id="PTHR47926:SF490">
    <property type="entry name" value="REPEAT-LIKE SUPERFAMILY PROTEIN, PUTATIVE-RELATED"/>
    <property type="match status" value="1"/>
</dbReference>